<name>A0A1M5IMH1_9FLAO</name>
<dbReference type="Pfam" id="PF12833">
    <property type="entry name" value="HTH_18"/>
    <property type="match status" value="1"/>
</dbReference>
<dbReference type="InterPro" id="IPR009057">
    <property type="entry name" value="Homeodomain-like_sf"/>
</dbReference>
<keyword evidence="1" id="KW-0805">Transcription regulation</keyword>
<dbReference type="GO" id="GO:0043565">
    <property type="term" value="F:sequence-specific DNA binding"/>
    <property type="evidence" value="ECO:0007669"/>
    <property type="project" value="InterPro"/>
</dbReference>
<organism evidence="4 5">
    <name type="scientific">Flagellimonas flava</name>
    <dbReference type="NCBI Taxonomy" id="570519"/>
    <lineage>
        <taxon>Bacteria</taxon>
        <taxon>Pseudomonadati</taxon>
        <taxon>Bacteroidota</taxon>
        <taxon>Flavobacteriia</taxon>
        <taxon>Flavobacteriales</taxon>
        <taxon>Flavobacteriaceae</taxon>
        <taxon>Flagellimonas</taxon>
    </lineage>
</organism>
<dbReference type="InterPro" id="IPR053142">
    <property type="entry name" value="PchR_regulatory_protein"/>
</dbReference>
<protein>
    <submittedName>
        <fullName evidence="4">AraC-type DNA-binding protein</fullName>
    </submittedName>
</protein>
<dbReference type="PROSITE" id="PS01124">
    <property type="entry name" value="HTH_ARAC_FAMILY_2"/>
    <property type="match status" value="1"/>
</dbReference>
<evidence type="ECO:0000256" key="1">
    <source>
        <dbReference type="ARBA" id="ARBA00023015"/>
    </source>
</evidence>
<dbReference type="AlphaFoldDB" id="A0A1M5IMH1"/>
<keyword evidence="4" id="KW-0238">DNA-binding</keyword>
<dbReference type="GO" id="GO:0003700">
    <property type="term" value="F:DNA-binding transcription factor activity"/>
    <property type="evidence" value="ECO:0007669"/>
    <property type="project" value="InterPro"/>
</dbReference>
<keyword evidence="2" id="KW-0804">Transcription</keyword>
<dbReference type="SMART" id="SM00342">
    <property type="entry name" value="HTH_ARAC"/>
    <property type="match status" value="1"/>
</dbReference>
<sequence>MNLQGEGYQGHKEELEVNGFLVYFTKLQTSQKVVIYKEVSEEWLQFHFQLAGNTRTVVADLIDNIEIKPNTFTVIYERLGNCAIHFPKNCNYESFGFIVKPEYFLNSFLKDFKELRDLRRVIEMNDEYFLDQGYALLDSNTRKIIQDIKQNPFTGNLREVYIEAKLIDLIFHSIPLLRERTSQELQNTDDSKQKILEAKDYILQNQHKRISIKDVAEAVGMNQYLLKTRFKEIFGKSVVDFCIELKLERAYNEIQNTNDKITFIAYEVGYSSVGNFSNAFYNRFKIRPSALRKNLNPSD</sequence>
<dbReference type="InterPro" id="IPR018060">
    <property type="entry name" value="HTH_AraC"/>
</dbReference>
<evidence type="ECO:0000256" key="2">
    <source>
        <dbReference type="ARBA" id="ARBA00023163"/>
    </source>
</evidence>
<dbReference type="OrthoDB" id="799767at2"/>
<dbReference type="Gene3D" id="1.10.10.60">
    <property type="entry name" value="Homeodomain-like"/>
    <property type="match status" value="1"/>
</dbReference>
<evidence type="ECO:0000313" key="4">
    <source>
        <dbReference type="EMBL" id="SHG29518.1"/>
    </source>
</evidence>
<dbReference type="PANTHER" id="PTHR47893">
    <property type="entry name" value="REGULATORY PROTEIN PCHR"/>
    <property type="match status" value="1"/>
</dbReference>
<feature type="domain" description="HTH araC/xylS-type" evidence="3">
    <location>
        <begin position="196"/>
        <end position="294"/>
    </location>
</feature>
<dbReference type="Proteomes" id="UP000184532">
    <property type="component" value="Unassembled WGS sequence"/>
</dbReference>
<proteinExistence type="predicted"/>
<reference evidence="5" key="1">
    <citation type="submission" date="2016-11" db="EMBL/GenBank/DDBJ databases">
        <authorList>
            <person name="Varghese N."/>
            <person name="Submissions S."/>
        </authorList>
    </citation>
    <scope>NUCLEOTIDE SEQUENCE [LARGE SCALE GENOMIC DNA]</scope>
    <source>
        <strain evidence="5">DSM 22638</strain>
    </source>
</reference>
<evidence type="ECO:0000313" key="5">
    <source>
        <dbReference type="Proteomes" id="UP000184532"/>
    </source>
</evidence>
<keyword evidence="5" id="KW-1185">Reference proteome</keyword>
<dbReference type="PANTHER" id="PTHR47893:SF1">
    <property type="entry name" value="REGULATORY PROTEIN PCHR"/>
    <property type="match status" value="1"/>
</dbReference>
<dbReference type="EMBL" id="FQWL01000001">
    <property type="protein sequence ID" value="SHG29518.1"/>
    <property type="molecule type" value="Genomic_DNA"/>
</dbReference>
<gene>
    <name evidence="4" type="ORF">SAMN04488116_0810</name>
</gene>
<dbReference type="SUPFAM" id="SSF46689">
    <property type="entry name" value="Homeodomain-like"/>
    <property type="match status" value="2"/>
</dbReference>
<evidence type="ECO:0000259" key="3">
    <source>
        <dbReference type="PROSITE" id="PS01124"/>
    </source>
</evidence>
<accession>A0A1M5IMH1</accession>
<dbReference type="STRING" id="570519.SAMN04488116_0810"/>
<dbReference type="RefSeq" id="WP_073176589.1">
    <property type="nucleotide sequence ID" value="NZ_FQWL01000001.1"/>
</dbReference>